<keyword evidence="6 9" id="KW-1133">Transmembrane helix</keyword>
<evidence type="ECO:0000256" key="3">
    <source>
        <dbReference type="ARBA" id="ARBA00022475"/>
    </source>
</evidence>
<dbReference type="EMBL" id="FNPR01000001">
    <property type="protein sequence ID" value="SDY20893.1"/>
    <property type="molecule type" value="Genomic_DNA"/>
</dbReference>
<accession>A0A1H3HZN0</accession>
<dbReference type="SUPFAM" id="SSF56317">
    <property type="entry name" value="Carbon-nitrogen hydrolase"/>
    <property type="match status" value="1"/>
</dbReference>
<comment type="similarity">
    <text evidence="2 9">Belongs to the CN hydrolase family. Apolipoprotein N-acyltransferase subfamily.</text>
</comment>
<proteinExistence type="inferred from homology"/>
<dbReference type="InterPro" id="IPR036526">
    <property type="entry name" value="C-N_Hydrolase_sf"/>
</dbReference>
<keyword evidence="3 9" id="KW-1003">Cell membrane</keyword>
<dbReference type="Pfam" id="PF20154">
    <property type="entry name" value="LNT_N"/>
    <property type="match status" value="1"/>
</dbReference>
<dbReference type="OrthoDB" id="9804277at2"/>
<comment type="function">
    <text evidence="9">Catalyzes the phospholipid dependent N-acylation of the N-terminal cysteine of apolipoprotein, the last step in lipoprotein maturation.</text>
</comment>
<dbReference type="Gene3D" id="3.60.110.10">
    <property type="entry name" value="Carbon-nitrogen hydrolase"/>
    <property type="match status" value="1"/>
</dbReference>
<evidence type="ECO:0000256" key="9">
    <source>
        <dbReference type="HAMAP-Rule" id="MF_01148"/>
    </source>
</evidence>
<dbReference type="STRING" id="576131.SAMN05444486_101763"/>
<comment type="catalytic activity">
    <reaction evidence="9">
        <text>N-terminal S-1,2-diacyl-sn-glyceryl-L-cysteinyl-[lipoprotein] + a glycerophospholipid = N-acyl-S-1,2-diacyl-sn-glyceryl-L-cysteinyl-[lipoprotein] + a 2-acyl-sn-glycero-3-phospholipid + H(+)</text>
        <dbReference type="Rhea" id="RHEA:48228"/>
        <dbReference type="Rhea" id="RHEA-COMP:14681"/>
        <dbReference type="Rhea" id="RHEA-COMP:14684"/>
        <dbReference type="ChEBI" id="CHEBI:15378"/>
        <dbReference type="ChEBI" id="CHEBI:136912"/>
        <dbReference type="ChEBI" id="CHEBI:140656"/>
        <dbReference type="ChEBI" id="CHEBI:140657"/>
        <dbReference type="ChEBI" id="CHEBI:140660"/>
        <dbReference type="EC" id="2.3.1.269"/>
    </reaction>
</comment>
<keyword evidence="12" id="KW-1185">Reference proteome</keyword>
<evidence type="ECO:0000256" key="6">
    <source>
        <dbReference type="ARBA" id="ARBA00022989"/>
    </source>
</evidence>
<gene>
    <name evidence="9" type="primary">lnt</name>
    <name evidence="11" type="ORF">SAMN05444486_101763</name>
</gene>
<reference evidence="11 12" key="1">
    <citation type="submission" date="2016-10" db="EMBL/GenBank/DDBJ databases">
        <authorList>
            <person name="de Groot N.N."/>
        </authorList>
    </citation>
    <scope>NUCLEOTIDE SEQUENCE [LARGE SCALE GENOMIC DNA]</scope>
    <source>
        <strain evidence="11 12">DSM 24677</strain>
    </source>
</reference>
<dbReference type="Proteomes" id="UP000199026">
    <property type="component" value="Unassembled WGS sequence"/>
</dbReference>
<dbReference type="Pfam" id="PF00795">
    <property type="entry name" value="CN_hydrolase"/>
    <property type="match status" value="1"/>
</dbReference>
<feature type="domain" description="CN hydrolase" evidence="10">
    <location>
        <begin position="226"/>
        <end position="472"/>
    </location>
</feature>
<dbReference type="InterPro" id="IPR004563">
    <property type="entry name" value="Apolipo_AcylTrfase"/>
</dbReference>
<dbReference type="EC" id="2.3.1.269" evidence="9"/>
<evidence type="ECO:0000256" key="4">
    <source>
        <dbReference type="ARBA" id="ARBA00022679"/>
    </source>
</evidence>
<evidence type="ECO:0000259" key="10">
    <source>
        <dbReference type="PROSITE" id="PS50263"/>
    </source>
</evidence>
<dbReference type="GO" id="GO:0005886">
    <property type="term" value="C:plasma membrane"/>
    <property type="evidence" value="ECO:0007669"/>
    <property type="project" value="UniProtKB-SubCell"/>
</dbReference>
<organism evidence="11 12">
    <name type="scientific">Lentibacter algarum</name>
    <dbReference type="NCBI Taxonomy" id="576131"/>
    <lineage>
        <taxon>Bacteria</taxon>
        <taxon>Pseudomonadati</taxon>
        <taxon>Pseudomonadota</taxon>
        <taxon>Alphaproteobacteria</taxon>
        <taxon>Rhodobacterales</taxon>
        <taxon>Roseobacteraceae</taxon>
        <taxon>Lentibacter</taxon>
    </lineage>
</organism>
<evidence type="ECO:0000256" key="1">
    <source>
        <dbReference type="ARBA" id="ARBA00004651"/>
    </source>
</evidence>
<feature type="transmembrane region" description="Helical" evidence="9">
    <location>
        <begin position="95"/>
        <end position="118"/>
    </location>
</feature>
<dbReference type="InterPro" id="IPR045378">
    <property type="entry name" value="LNT_N"/>
</dbReference>
<dbReference type="CDD" id="cd07571">
    <property type="entry name" value="ALP_N-acyl_transferase"/>
    <property type="match status" value="1"/>
</dbReference>
<dbReference type="PANTHER" id="PTHR38686">
    <property type="entry name" value="APOLIPOPROTEIN N-ACYLTRANSFERASE"/>
    <property type="match status" value="1"/>
</dbReference>
<keyword evidence="4 9" id="KW-0808">Transferase</keyword>
<keyword evidence="5 9" id="KW-0812">Transmembrane</keyword>
<dbReference type="PROSITE" id="PS50263">
    <property type="entry name" value="CN_HYDROLASE"/>
    <property type="match status" value="1"/>
</dbReference>
<dbReference type="GeneID" id="78123554"/>
<dbReference type="NCBIfam" id="TIGR00546">
    <property type="entry name" value="lnt"/>
    <property type="match status" value="1"/>
</dbReference>
<dbReference type="GO" id="GO:0016410">
    <property type="term" value="F:N-acyltransferase activity"/>
    <property type="evidence" value="ECO:0007669"/>
    <property type="project" value="UniProtKB-UniRule"/>
</dbReference>
<dbReference type="InterPro" id="IPR003010">
    <property type="entry name" value="C-N_Hydrolase"/>
</dbReference>
<name>A0A1H3HZN0_9RHOB</name>
<dbReference type="UniPathway" id="UPA00666"/>
<dbReference type="HAMAP" id="MF_01148">
    <property type="entry name" value="Lnt"/>
    <property type="match status" value="1"/>
</dbReference>
<feature type="transmembrane region" description="Helical" evidence="9">
    <location>
        <begin position="191"/>
        <end position="210"/>
    </location>
</feature>
<feature type="transmembrane region" description="Helical" evidence="9">
    <location>
        <begin position="162"/>
        <end position="184"/>
    </location>
</feature>
<feature type="transmembrane region" description="Helical" evidence="9">
    <location>
        <begin position="125"/>
        <end position="150"/>
    </location>
</feature>
<feature type="transmembrane region" description="Helical" evidence="9">
    <location>
        <begin position="20"/>
        <end position="53"/>
    </location>
</feature>
<dbReference type="AlphaFoldDB" id="A0A1H3HZN0"/>
<feature type="transmembrane region" description="Helical" evidence="9">
    <location>
        <begin position="65"/>
        <end position="83"/>
    </location>
</feature>
<keyword evidence="11" id="KW-0449">Lipoprotein</keyword>
<evidence type="ECO:0000313" key="12">
    <source>
        <dbReference type="Proteomes" id="UP000199026"/>
    </source>
</evidence>
<protein>
    <recommendedName>
        <fullName evidence="9">Apolipoprotein N-acyltransferase</fullName>
        <shortName evidence="9">ALP N-acyltransferase</shortName>
        <ecNumber evidence="9">2.3.1.269</ecNumber>
    </recommendedName>
</protein>
<sequence length="513" mass="56050">MRRPLNPLPWLSELPVSRQMFLAALAGLITSLGLAPIGLWPIALLALACIYLMMLAAQSRRSAAFIGWAAGTGYFSLALVWIVEPFMVDPWRHAWMAPFALFFMSAGLALFWGAAAGFAHGRGRLAFIGALALAELARAHLLTGFPWAMLGYLWSESPMALYAAYIGPHGLTLLALITAVSLATRPARLPLTGYLPLLAVFAALAAAPLLQKDTSAPPDAPYVRLIQPNAPQHQKWDPAFVPIFFERQLEFTRLPSYLAERKDKRPDLIIWPETAVPWTLGRAETALDMISDAAGDVPVVLGIQRFDGPRLYNSLVLLSPAGQVATVYDKHHLVPFGEYIPYGDWLARFGIRGFAAQEGDGYSAGADPKPIDIEGVGRFTPLICYEAIFPAYSAAFNKTATHLLQITNDAWFGEVSGPQQHLSQTRMRAIEQGIPLIRAANTGISAMIDAQGRVLASIPLGTAGFIDVPLPERLPPTLYSRTGDWSALALILVLLATSWQRTRTKRSHHTKSR</sequence>
<keyword evidence="8 9" id="KW-0012">Acyltransferase</keyword>
<evidence type="ECO:0000256" key="2">
    <source>
        <dbReference type="ARBA" id="ARBA00010065"/>
    </source>
</evidence>
<comment type="subcellular location">
    <subcellularLocation>
        <location evidence="1 9">Cell membrane</location>
        <topology evidence="1 9">Multi-pass membrane protein</topology>
    </subcellularLocation>
</comment>
<dbReference type="PANTHER" id="PTHR38686:SF1">
    <property type="entry name" value="APOLIPOPROTEIN N-ACYLTRANSFERASE"/>
    <property type="match status" value="1"/>
</dbReference>
<evidence type="ECO:0000256" key="8">
    <source>
        <dbReference type="ARBA" id="ARBA00023315"/>
    </source>
</evidence>
<comment type="pathway">
    <text evidence="9">Protein modification; lipoprotein biosynthesis (N-acyl transfer).</text>
</comment>
<keyword evidence="7 9" id="KW-0472">Membrane</keyword>
<evidence type="ECO:0000256" key="5">
    <source>
        <dbReference type="ARBA" id="ARBA00022692"/>
    </source>
</evidence>
<evidence type="ECO:0000256" key="7">
    <source>
        <dbReference type="ARBA" id="ARBA00023136"/>
    </source>
</evidence>
<dbReference type="GO" id="GO:0042158">
    <property type="term" value="P:lipoprotein biosynthetic process"/>
    <property type="evidence" value="ECO:0007669"/>
    <property type="project" value="UniProtKB-UniRule"/>
</dbReference>
<dbReference type="RefSeq" id="WP_089887960.1">
    <property type="nucleotide sequence ID" value="NZ_CALJFH010000017.1"/>
</dbReference>
<evidence type="ECO:0000313" key="11">
    <source>
        <dbReference type="EMBL" id="SDY20893.1"/>
    </source>
</evidence>